<reference evidence="7" key="1">
    <citation type="journal article" date="2022" name="Int. J. Syst. Evol. Microbiol.">
        <title>Anaeromyxobacter oryzae sp. nov., Anaeromyxobacter diazotrophicus sp. nov. and Anaeromyxobacter paludicola sp. nov., isolated from paddy soils.</title>
        <authorList>
            <person name="Itoh H."/>
            <person name="Xu Z."/>
            <person name="Mise K."/>
            <person name="Masuda Y."/>
            <person name="Ushijima N."/>
            <person name="Hayakawa C."/>
            <person name="Shiratori Y."/>
            <person name="Senoo K."/>
        </authorList>
    </citation>
    <scope>NUCLEOTIDE SEQUENCE [LARGE SCALE GENOMIC DNA]</scope>
    <source>
        <strain evidence="7">Red232</strain>
    </source>
</reference>
<dbReference type="InterPro" id="IPR011075">
    <property type="entry name" value="TetR_C"/>
</dbReference>
<protein>
    <submittedName>
        <fullName evidence="6">TetR family transcriptional regulator</fullName>
    </submittedName>
</protein>
<dbReference type="PROSITE" id="PS50977">
    <property type="entry name" value="HTH_TETR_2"/>
    <property type="match status" value="1"/>
</dbReference>
<keyword evidence="2 4" id="KW-0238">DNA-binding</keyword>
<dbReference type="InterPro" id="IPR009057">
    <property type="entry name" value="Homeodomain-like_sf"/>
</dbReference>
<keyword evidence="1" id="KW-0805">Transcription regulation</keyword>
<evidence type="ECO:0000259" key="5">
    <source>
        <dbReference type="PROSITE" id="PS50977"/>
    </source>
</evidence>
<dbReference type="PANTHER" id="PTHR47506">
    <property type="entry name" value="TRANSCRIPTIONAL REGULATORY PROTEIN"/>
    <property type="match status" value="1"/>
</dbReference>
<name>A0ABM7WU08_9BACT</name>
<dbReference type="PROSITE" id="PS01081">
    <property type="entry name" value="HTH_TETR_1"/>
    <property type="match status" value="1"/>
</dbReference>
<dbReference type="PRINTS" id="PR00455">
    <property type="entry name" value="HTHTETR"/>
</dbReference>
<dbReference type="SUPFAM" id="SSF48498">
    <property type="entry name" value="Tetracyclin repressor-like, C-terminal domain"/>
    <property type="match status" value="1"/>
</dbReference>
<dbReference type="Pfam" id="PF16925">
    <property type="entry name" value="TetR_C_13"/>
    <property type="match status" value="1"/>
</dbReference>
<dbReference type="Pfam" id="PF00440">
    <property type="entry name" value="TetR_N"/>
    <property type="match status" value="1"/>
</dbReference>
<evidence type="ECO:0000313" key="6">
    <source>
        <dbReference type="EMBL" id="BDG02973.1"/>
    </source>
</evidence>
<keyword evidence="3" id="KW-0804">Transcription</keyword>
<dbReference type="PANTHER" id="PTHR47506:SF1">
    <property type="entry name" value="HTH-TYPE TRANSCRIPTIONAL REGULATOR YJDC"/>
    <property type="match status" value="1"/>
</dbReference>
<gene>
    <name evidence="6" type="ORF">AMOR_19690</name>
</gene>
<keyword evidence="7" id="KW-1185">Reference proteome</keyword>
<evidence type="ECO:0000256" key="4">
    <source>
        <dbReference type="PROSITE-ProRule" id="PRU00335"/>
    </source>
</evidence>
<dbReference type="Proteomes" id="UP001162891">
    <property type="component" value="Chromosome"/>
</dbReference>
<dbReference type="InterPro" id="IPR001647">
    <property type="entry name" value="HTH_TetR"/>
</dbReference>
<evidence type="ECO:0000256" key="3">
    <source>
        <dbReference type="ARBA" id="ARBA00023163"/>
    </source>
</evidence>
<evidence type="ECO:0000313" key="7">
    <source>
        <dbReference type="Proteomes" id="UP001162891"/>
    </source>
</evidence>
<dbReference type="InterPro" id="IPR023772">
    <property type="entry name" value="DNA-bd_HTH_TetR-type_CS"/>
</dbReference>
<dbReference type="InterPro" id="IPR036271">
    <property type="entry name" value="Tet_transcr_reg_TetR-rel_C_sf"/>
</dbReference>
<organism evidence="6 7">
    <name type="scientific">Anaeromyxobacter oryzae</name>
    <dbReference type="NCBI Taxonomy" id="2918170"/>
    <lineage>
        <taxon>Bacteria</taxon>
        <taxon>Pseudomonadati</taxon>
        <taxon>Myxococcota</taxon>
        <taxon>Myxococcia</taxon>
        <taxon>Myxococcales</taxon>
        <taxon>Cystobacterineae</taxon>
        <taxon>Anaeromyxobacteraceae</taxon>
        <taxon>Anaeromyxobacter</taxon>
    </lineage>
</organism>
<sequence>MATRDPEATRSHILQSAYRAVYEQGLSATSLDQVLARAGVTKGALYHHFAGKKELGCALVGEVLAPLILAEWVEPLRTTNDPIGALQELLRRQASLPREDVIRFGCPLNNLAQEVSSLDEELRGRLEDVFARWVGALRDALARGQGAGTVRADLDPERAARFVVGAIEGAISLAKVGRDGAVLRGSLEELAAYLGTLRPAKASRKKR</sequence>
<dbReference type="RefSeq" id="WP_248360651.1">
    <property type="nucleotide sequence ID" value="NZ_AP025591.1"/>
</dbReference>
<proteinExistence type="predicted"/>
<dbReference type="SUPFAM" id="SSF46689">
    <property type="entry name" value="Homeodomain-like"/>
    <property type="match status" value="1"/>
</dbReference>
<feature type="DNA-binding region" description="H-T-H motif" evidence="4">
    <location>
        <begin position="30"/>
        <end position="49"/>
    </location>
</feature>
<dbReference type="EMBL" id="AP025591">
    <property type="protein sequence ID" value="BDG02973.1"/>
    <property type="molecule type" value="Genomic_DNA"/>
</dbReference>
<accession>A0ABM7WU08</accession>
<feature type="domain" description="HTH tetR-type" evidence="5">
    <location>
        <begin position="7"/>
        <end position="67"/>
    </location>
</feature>
<evidence type="ECO:0000256" key="2">
    <source>
        <dbReference type="ARBA" id="ARBA00023125"/>
    </source>
</evidence>
<dbReference type="Gene3D" id="1.10.357.10">
    <property type="entry name" value="Tetracycline Repressor, domain 2"/>
    <property type="match status" value="1"/>
</dbReference>
<evidence type="ECO:0000256" key="1">
    <source>
        <dbReference type="ARBA" id="ARBA00023015"/>
    </source>
</evidence>